<feature type="region of interest" description="Disordered" evidence="1">
    <location>
        <begin position="128"/>
        <end position="148"/>
    </location>
</feature>
<dbReference type="InterPro" id="IPR025040">
    <property type="entry name" value="DUF3984"/>
</dbReference>
<feature type="region of interest" description="Disordered" evidence="1">
    <location>
        <begin position="209"/>
        <end position="258"/>
    </location>
</feature>
<dbReference type="AlphaFoldDB" id="A0A8H3EGQ3"/>
<gene>
    <name evidence="2" type="ORF">GOMPHAMPRED_002992</name>
</gene>
<comment type="caution">
    <text evidence="2">The sequence shown here is derived from an EMBL/GenBank/DDBJ whole genome shotgun (WGS) entry which is preliminary data.</text>
</comment>
<feature type="region of interest" description="Disordered" evidence="1">
    <location>
        <begin position="288"/>
        <end position="307"/>
    </location>
</feature>
<feature type="compositionally biased region" description="Basic and acidic residues" evidence="1">
    <location>
        <begin position="239"/>
        <end position="253"/>
    </location>
</feature>
<feature type="compositionally biased region" description="Acidic residues" evidence="1">
    <location>
        <begin position="294"/>
        <end position="307"/>
    </location>
</feature>
<feature type="compositionally biased region" description="Basic and acidic residues" evidence="1">
    <location>
        <begin position="209"/>
        <end position="218"/>
    </location>
</feature>
<evidence type="ECO:0000313" key="3">
    <source>
        <dbReference type="Proteomes" id="UP000664169"/>
    </source>
</evidence>
<name>A0A8H3EGQ3_9LECA</name>
<accession>A0A8H3EGQ3</accession>
<dbReference type="EMBL" id="CAJPDQ010000002">
    <property type="protein sequence ID" value="CAF9904938.1"/>
    <property type="molecule type" value="Genomic_DNA"/>
</dbReference>
<feature type="region of interest" description="Disordered" evidence="1">
    <location>
        <begin position="356"/>
        <end position="394"/>
    </location>
</feature>
<organism evidence="2 3">
    <name type="scientific">Gomphillus americanus</name>
    <dbReference type="NCBI Taxonomy" id="1940652"/>
    <lineage>
        <taxon>Eukaryota</taxon>
        <taxon>Fungi</taxon>
        <taxon>Dikarya</taxon>
        <taxon>Ascomycota</taxon>
        <taxon>Pezizomycotina</taxon>
        <taxon>Lecanoromycetes</taxon>
        <taxon>OSLEUM clade</taxon>
        <taxon>Ostropomycetidae</taxon>
        <taxon>Ostropales</taxon>
        <taxon>Graphidaceae</taxon>
        <taxon>Gomphilloideae</taxon>
        <taxon>Gomphillus</taxon>
    </lineage>
</organism>
<keyword evidence="3" id="KW-1185">Reference proteome</keyword>
<feature type="region of interest" description="Disordered" evidence="1">
    <location>
        <begin position="35"/>
        <end position="84"/>
    </location>
</feature>
<dbReference type="OrthoDB" id="5339776at2759"/>
<dbReference type="Proteomes" id="UP000664169">
    <property type="component" value="Unassembled WGS sequence"/>
</dbReference>
<feature type="compositionally biased region" description="Polar residues" evidence="1">
    <location>
        <begin position="221"/>
        <end position="238"/>
    </location>
</feature>
<sequence>MDPIYRPSRRRSVPRLPEFSITPLRTHIEDSLADEYGVHSYSQPQTPRSPRSAFHSPSHTPTILSRASSRDPSRSGGRRRKVKSALLLADLERPLTSNTGKANVDTEMLPTKSKSSSKLNKVQTDVPAHPIKGHIPKSKSMGGGQAIAGASSSSNHALGTDWLLSTASILAMTTAESKGQSWLATKSASTSLVGTPYVEKDEFVFRSNSRTHDGHDLLDSPPTSKTGTRRNSISTSVATREKSRGGSRPDSRAASRIGSRINLTALHSRQYLGDAEHRTDDFSNMGVDFADQGIGDEQDDSDSELDEYEEGELKKLVWGRVGGWVDWAVGWMDWRDGLQGVDDEEDLQNIEQEKTLSQRSVKQRKRRRATLRSTSEQSEAGSASSNVDPISIPAAPEETGVVGDARWLLGMAGKLII</sequence>
<feature type="compositionally biased region" description="Polar residues" evidence="1">
    <location>
        <begin position="371"/>
        <end position="388"/>
    </location>
</feature>
<feature type="compositionally biased region" description="Basic residues" evidence="1">
    <location>
        <begin position="361"/>
        <end position="370"/>
    </location>
</feature>
<reference evidence="2" key="1">
    <citation type="submission" date="2021-03" db="EMBL/GenBank/DDBJ databases">
        <authorList>
            <person name="Tagirdzhanova G."/>
        </authorList>
    </citation>
    <scope>NUCLEOTIDE SEQUENCE</scope>
</reference>
<proteinExistence type="predicted"/>
<feature type="compositionally biased region" description="Polar residues" evidence="1">
    <location>
        <begin position="40"/>
        <end position="63"/>
    </location>
</feature>
<evidence type="ECO:0000256" key="1">
    <source>
        <dbReference type="SAM" id="MobiDB-lite"/>
    </source>
</evidence>
<evidence type="ECO:0000313" key="2">
    <source>
        <dbReference type="EMBL" id="CAF9904938.1"/>
    </source>
</evidence>
<protein>
    <submittedName>
        <fullName evidence="2">Uncharacterized protein</fullName>
    </submittedName>
</protein>
<dbReference type="Pfam" id="PF13136">
    <property type="entry name" value="DUF3984"/>
    <property type="match status" value="1"/>
</dbReference>